<dbReference type="InterPro" id="IPR029058">
    <property type="entry name" value="AB_hydrolase_fold"/>
</dbReference>
<evidence type="ECO:0000256" key="3">
    <source>
        <dbReference type="ARBA" id="ARBA00016310"/>
    </source>
</evidence>
<dbReference type="EMBL" id="UYRV01104339">
    <property type="protein sequence ID" value="VDN19319.1"/>
    <property type="molecule type" value="Genomic_DNA"/>
</dbReference>
<dbReference type="GO" id="GO:0004252">
    <property type="term" value="F:serine-type endopeptidase activity"/>
    <property type="evidence" value="ECO:0007669"/>
    <property type="project" value="UniProtKB-UniRule"/>
</dbReference>
<dbReference type="InterPro" id="IPR001375">
    <property type="entry name" value="Peptidase_S9_cat"/>
</dbReference>
<keyword evidence="5" id="KW-0645">Protease</keyword>
<protein>
    <recommendedName>
        <fullName evidence="3 5">Prolyl endopeptidase</fullName>
        <ecNumber evidence="5">3.4.21.-</ecNumber>
    </recommendedName>
</protein>
<dbReference type="InterPro" id="IPR002470">
    <property type="entry name" value="Peptidase_S9A"/>
</dbReference>
<evidence type="ECO:0000256" key="2">
    <source>
        <dbReference type="ARBA" id="ARBA00005228"/>
    </source>
</evidence>
<dbReference type="Pfam" id="PF00326">
    <property type="entry name" value="Peptidase_S9"/>
    <property type="match status" value="1"/>
</dbReference>
<dbReference type="GO" id="GO:0005829">
    <property type="term" value="C:cytosol"/>
    <property type="evidence" value="ECO:0007669"/>
    <property type="project" value="TreeGrafter"/>
</dbReference>
<dbReference type="InterPro" id="IPR002471">
    <property type="entry name" value="Pept_S9_AS"/>
</dbReference>
<dbReference type="PROSITE" id="PS00708">
    <property type="entry name" value="PRO_ENDOPEP_SER"/>
    <property type="match status" value="1"/>
</dbReference>
<dbReference type="AlphaFoldDB" id="A0A3P7PH20"/>
<evidence type="ECO:0000256" key="1">
    <source>
        <dbReference type="ARBA" id="ARBA00001070"/>
    </source>
</evidence>
<comment type="catalytic activity">
    <reaction evidence="1">
        <text>Hydrolysis of Pro-|-Xaa &gt;&gt; Ala-|-Xaa in oligopeptides.</text>
        <dbReference type="EC" id="3.4.21.26"/>
    </reaction>
</comment>
<evidence type="ECO:0000313" key="8">
    <source>
        <dbReference type="Proteomes" id="UP000271889"/>
    </source>
</evidence>
<dbReference type="GO" id="GO:0006508">
    <property type="term" value="P:proteolysis"/>
    <property type="evidence" value="ECO:0007669"/>
    <property type="project" value="UniProtKB-KW"/>
</dbReference>
<keyword evidence="8" id="KW-1185">Reference proteome</keyword>
<keyword evidence="4 5" id="KW-0378">Hydrolase</keyword>
<dbReference type="InterPro" id="IPR051167">
    <property type="entry name" value="Prolyl_oligopep/macrocyclase"/>
</dbReference>
<evidence type="ECO:0000259" key="6">
    <source>
        <dbReference type="Pfam" id="PF00326"/>
    </source>
</evidence>
<dbReference type="OrthoDB" id="248387at2759"/>
<dbReference type="GO" id="GO:0070012">
    <property type="term" value="F:oligopeptidase activity"/>
    <property type="evidence" value="ECO:0007669"/>
    <property type="project" value="TreeGrafter"/>
</dbReference>
<reference evidence="7 8" key="1">
    <citation type="submission" date="2018-11" db="EMBL/GenBank/DDBJ databases">
        <authorList>
            <consortium name="Pathogen Informatics"/>
        </authorList>
    </citation>
    <scope>NUCLEOTIDE SEQUENCE [LARGE SCALE GENOMIC DNA]</scope>
</reference>
<dbReference type="Proteomes" id="UP000271889">
    <property type="component" value="Unassembled WGS sequence"/>
</dbReference>
<feature type="domain" description="Peptidase S9 prolyl oligopeptidase catalytic" evidence="6">
    <location>
        <begin position="4"/>
        <end position="99"/>
    </location>
</feature>
<evidence type="ECO:0000256" key="5">
    <source>
        <dbReference type="RuleBase" id="RU368024"/>
    </source>
</evidence>
<gene>
    <name evidence="7" type="ORF">CGOC_LOCUS8532</name>
</gene>
<accession>A0A3P7PH20</accession>
<comment type="similarity">
    <text evidence="2 5">Belongs to the peptidase S9A family.</text>
</comment>
<proteinExistence type="inferred from homology"/>
<dbReference type="PANTHER" id="PTHR42881">
    <property type="entry name" value="PROLYL ENDOPEPTIDASE"/>
    <property type="match status" value="1"/>
</dbReference>
<organism evidence="7 8">
    <name type="scientific">Cylicostephanus goldi</name>
    <name type="common">Nematode worm</name>
    <dbReference type="NCBI Taxonomy" id="71465"/>
    <lineage>
        <taxon>Eukaryota</taxon>
        <taxon>Metazoa</taxon>
        <taxon>Ecdysozoa</taxon>
        <taxon>Nematoda</taxon>
        <taxon>Chromadorea</taxon>
        <taxon>Rhabditida</taxon>
        <taxon>Rhabditina</taxon>
        <taxon>Rhabditomorpha</taxon>
        <taxon>Strongyloidea</taxon>
        <taxon>Strongylidae</taxon>
        <taxon>Cylicostephanus</taxon>
    </lineage>
</organism>
<keyword evidence="5" id="KW-0720">Serine protease</keyword>
<dbReference type="PRINTS" id="PR00862">
    <property type="entry name" value="PROLIGOPTASE"/>
</dbReference>
<dbReference type="Gene3D" id="3.40.50.1820">
    <property type="entry name" value="alpha/beta hydrolase"/>
    <property type="match status" value="1"/>
</dbReference>
<dbReference type="EC" id="3.4.21.-" evidence="5"/>
<evidence type="ECO:0000256" key="4">
    <source>
        <dbReference type="ARBA" id="ARBA00022801"/>
    </source>
</evidence>
<dbReference type="PANTHER" id="PTHR42881:SF2">
    <property type="entry name" value="PROLYL ENDOPEPTIDASE"/>
    <property type="match status" value="1"/>
</dbReference>
<sequence>MPEFSEGAMLFVKHFNGIYALANIRGGGEYGERWHEAGMRERKQTVFDDFIAAAEYFIENNYTTNKKLAIRGGSNGGLLVAVCAQQRPDLYGAVVGEVGYRV</sequence>
<evidence type="ECO:0000313" key="7">
    <source>
        <dbReference type="EMBL" id="VDN19319.1"/>
    </source>
</evidence>
<dbReference type="SUPFAM" id="SSF53474">
    <property type="entry name" value="alpha/beta-Hydrolases"/>
    <property type="match status" value="1"/>
</dbReference>
<name>A0A3P7PH20_CYLGO</name>